<sequence length="440" mass="49586">MCVYMHPYLIPQGTNPKLVCRKVEFQSLLMEAKMVVGVETVVPAEKSEVSVATRTPTTLFSNSVVDLARGDPILYEPYWKKMGDRCKMIISADELMSYFSNSVNLCWFLMSELDRAIRRLHHVVGNAVVDDDRFIIVGNGSTQIFHALLYALSSPDQPEPISVIAAAPFYSSYPMETEFLRSRLYKWAGDANRFDEDQAYIEVVTSPNNPDGSIRGTVVNREGGKCIHDLAYYWPQYTTITRKADHDVMLFTFSKATGHAGSRIGLKLKPYFYSWAIVKDKAIASKMVTFIEVSSIGVSKESQLRASTILGVIADDCQNPKLKEVNFFKHGRRLMSNRWKKLREVVMKSNGVLSLPEYPQGYCKFTGKYTDSNPAFAWLRCKEGLNCEDVLREECGIMTRGGTSFGVEATYTRVSMLCSDAEFNFMLERLSAFNGTLNGN</sequence>
<evidence type="ECO:0000256" key="4">
    <source>
        <dbReference type="ARBA" id="ARBA00022898"/>
    </source>
</evidence>
<evidence type="ECO:0000313" key="7">
    <source>
        <dbReference type="Proteomes" id="UP000436088"/>
    </source>
</evidence>
<dbReference type="CDD" id="cd00609">
    <property type="entry name" value="AAT_like"/>
    <property type="match status" value="1"/>
</dbReference>
<dbReference type="GO" id="GO:0008483">
    <property type="term" value="F:transaminase activity"/>
    <property type="evidence" value="ECO:0007669"/>
    <property type="project" value="UniProtKB-KW"/>
</dbReference>
<dbReference type="InterPro" id="IPR050478">
    <property type="entry name" value="Ethylene_sulfur-biosynth"/>
</dbReference>
<evidence type="ECO:0000313" key="6">
    <source>
        <dbReference type="EMBL" id="KAE8687405.1"/>
    </source>
</evidence>
<accession>A0A6A2Z8G4</accession>
<gene>
    <name evidence="6" type="ORF">F3Y22_tig00111022pilonHSYRG00679</name>
</gene>
<evidence type="ECO:0000256" key="2">
    <source>
        <dbReference type="ARBA" id="ARBA00006312"/>
    </source>
</evidence>
<comment type="caution">
    <text evidence="6">The sequence shown here is derived from an EMBL/GenBank/DDBJ whole genome shotgun (WGS) entry which is preliminary data.</text>
</comment>
<dbReference type="InterPro" id="IPR015422">
    <property type="entry name" value="PyrdxlP-dep_Trfase_small"/>
</dbReference>
<dbReference type="GO" id="GO:0016846">
    <property type="term" value="F:carbon-sulfur lyase activity"/>
    <property type="evidence" value="ECO:0007669"/>
    <property type="project" value="InterPro"/>
</dbReference>
<dbReference type="Pfam" id="PF04864">
    <property type="entry name" value="Alliinase_C"/>
    <property type="match status" value="1"/>
</dbReference>
<keyword evidence="3 6" id="KW-0032">Aminotransferase</keyword>
<dbReference type="Gene3D" id="2.10.25.30">
    <property type="entry name" value="EGF-like, alliinase"/>
    <property type="match status" value="1"/>
</dbReference>
<comment type="similarity">
    <text evidence="2">Belongs to the alliinase family.</text>
</comment>
<dbReference type="Gene3D" id="3.40.640.10">
    <property type="entry name" value="Type I PLP-dependent aspartate aminotransferase-like (Major domain)"/>
    <property type="match status" value="1"/>
</dbReference>
<keyword evidence="4" id="KW-0663">Pyridoxal phosphate</keyword>
<dbReference type="PANTHER" id="PTHR43795">
    <property type="entry name" value="BIFUNCTIONAL ASPARTATE AMINOTRANSFERASE AND GLUTAMATE/ASPARTATE-PREPHENATE AMINOTRANSFERASE-RELATED"/>
    <property type="match status" value="1"/>
</dbReference>
<dbReference type="InterPro" id="IPR037029">
    <property type="entry name" value="Alliinase_N_sf"/>
</dbReference>
<dbReference type="Proteomes" id="UP000436088">
    <property type="component" value="Unassembled WGS sequence"/>
</dbReference>
<organism evidence="6 7">
    <name type="scientific">Hibiscus syriacus</name>
    <name type="common">Rose of Sharon</name>
    <dbReference type="NCBI Taxonomy" id="106335"/>
    <lineage>
        <taxon>Eukaryota</taxon>
        <taxon>Viridiplantae</taxon>
        <taxon>Streptophyta</taxon>
        <taxon>Embryophyta</taxon>
        <taxon>Tracheophyta</taxon>
        <taxon>Spermatophyta</taxon>
        <taxon>Magnoliopsida</taxon>
        <taxon>eudicotyledons</taxon>
        <taxon>Gunneridae</taxon>
        <taxon>Pentapetalae</taxon>
        <taxon>rosids</taxon>
        <taxon>malvids</taxon>
        <taxon>Malvales</taxon>
        <taxon>Malvaceae</taxon>
        <taxon>Malvoideae</taxon>
        <taxon>Hibiscus</taxon>
    </lineage>
</organism>
<feature type="domain" description="Alliinase C-terminal" evidence="5">
    <location>
        <begin position="65"/>
        <end position="432"/>
    </location>
</feature>
<proteinExistence type="inferred from homology"/>
<dbReference type="GO" id="GO:0006520">
    <property type="term" value="P:amino acid metabolic process"/>
    <property type="evidence" value="ECO:0007669"/>
    <property type="project" value="TreeGrafter"/>
</dbReference>
<comment type="cofactor">
    <cofactor evidence="1">
        <name>pyridoxal 5'-phosphate</name>
        <dbReference type="ChEBI" id="CHEBI:597326"/>
    </cofactor>
</comment>
<keyword evidence="3 6" id="KW-0808">Transferase</keyword>
<protein>
    <submittedName>
        <fullName evidence="6">Tryptophan aminotransferase-related protein 2</fullName>
    </submittedName>
</protein>
<evidence type="ECO:0000256" key="3">
    <source>
        <dbReference type="ARBA" id="ARBA00022576"/>
    </source>
</evidence>
<dbReference type="InterPro" id="IPR006948">
    <property type="entry name" value="Alliinase_C"/>
</dbReference>
<evidence type="ECO:0000256" key="1">
    <source>
        <dbReference type="ARBA" id="ARBA00001933"/>
    </source>
</evidence>
<dbReference type="EMBL" id="VEPZ02001205">
    <property type="protein sequence ID" value="KAE8687405.1"/>
    <property type="molecule type" value="Genomic_DNA"/>
</dbReference>
<keyword evidence="7" id="KW-1185">Reference proteome</keyword>
<dbReference type="InterPro" id="IPR015424">
    <property type="entry name" value="PyrdxlP-dep_Trfase"/>
</dbReference>
<reference evidence="6" key="1">
    <citation type="submission" date="2019-09" db="EMBL/GenBank/DDBJ databases">
        <title>Draft genome information of white flower Hibiscus syriacus.</title>
        <authorList>
            <person name="Kim Y.-M."/>
        </authorList>
    </citation>
    <scope>NUCLEOTIDE SEQUENCE [LARGE SCALE GENOMIC DNA]</scope>
    <source>
        <strain evidence="6">YM2019G1</strain>
    </source>
</reference>
<evidence type="ECO:0000259" key="5">
    <source>
        <dbReference type="Pfam" id="PF04864"/>
    </source>
</evidence>
<name>A0A6A2Z8G4_HIBSY</name>
<dbReference type="InterPro" id="IPR015421">
    <property type="entry name" value="PyrdxlP-dep_Trfase_major"/>
</dbReference>
<dbReference type="AlphaFoldDB" id="A0A6A2Z8G4"/>
<dbReference type="Gene3D" id="3.90.1150.10">
    <property type="entry name" value="Aspartate Aminotransferase, domain 1"/>
    <property type="match status" value="1"/>
</dbReference>
<dbReference type="SUPFAM" id="SSF53383">
    <property type="entry name" value="PLP-dependent transferases"/>
    <property type="match status" value="1"/>
</dbReference>
<dbReference type="PANTHER" id="PTHR43795:SF15">
    <property type="entry name" value="TRYPTOPHAN AMINOTRANSFERASE-RELATED PROTEIN 1"/>
    <property type="match status" value="1"/>
</dbReference>